<name>A0AAV6YT57_ENGPU</name>
<evidence type="ECO:0000256" key="1">
    <source>
        <dbReference type="SAM" id="Phobius"/>
    </source>
</evidence>
<dbReference type="AlphaFoldDB" id="A0AAV6YT57"/>
<keyword evidence="1" id="KW-0812">Transmembrane</keyword>
<proteinExistence type="predicted"/>
<keyword evidence="1" id="KW-0472">Membrane</keyword>
<gene>
    <name evidence="2" type="ORF">GDO81_019211</name>
</gene>
<reference evidence="2" key="1">
    <citation type="thesis" date="2020" institute="ProQuest LLC" country="789 East Eisenhower Parkway, Ann Arbor, MI, USA">
        <title>Comparative Genomics and Chromosome Evolution.</title>
        <authorList>
            <person name="Mudd A.B."/>
        </authorList>
    </citation>
    <scope>NUCLEOTIDE SEQUENCE</scope>
    <source>
        <strain evidence="2">237g6f4</strain>
        <tissue evidence="2">Blood</tissue>
    </source>
</reference>
<feature type="transmembrane region" description="Helical" evidence="1">
    <location>
        <begin position="77"/>
        <end position="100"/>
    </location>
</feature>
<sequence length="186" mass="20756">MFSSDSNPSVPPTPIVPERRVAGIIHEGDLLKDLKAANDTDPFLAHPSGDVHLFLRNQVWSNGRCIWSGSRSSGYQLTPILCVLVPLYIWMSLSILCIFIRSSGVFDPKWSCALHESFYSHIFRIYSAICTSSCTTTTICDPRSEGSAGLIDTSISPASMCLIHCNKCLSHSYLQLMICKRLFHKW</sequence>
<evidence type="ECO:0000313" key="2">
    <source>
        <dbReference type="EMBL" id="KAG8540492.1"/>
    </source>
</evidence>
<dbReference type="Proteomes" id="UP000824782">
    <property type="component" value="Unassembled WGS sequence"/>
</dbReference>
<keyword evidence="1" id="KW-1133">Transmembrane helix</keyword>
<protein>
    <submittedName>
        <fullName evidence="2">Uncharacterized protein</fullName>
    </submittedName>
</protein>
<accession>A0AAV6YT57</accession>
<evidence type="ECO:0000313" key="3">
    <source>
        <dbReference type="Proteomes" id="UP000824782"/>
    </source>
</evidence>
<organism evidence="2 3">
    <name type="scientific">Engystomops pustulosus</name>
    <name type="common">Tungara frog</name>
    <name type="synonym">Physalaemus pustulosus</name>
    <dbReference type="NCBI Taxonomy" id="76066"/>
    <lineage>
        <taxon>Eukaryota</taxon>
        <taxon>Metazoa</taxon>
        <taxon>Chordata</taxon>
        <taxon>Craniata</taxon>
        <taxon>Vertebrata</taxon>
        <taxon>Euteleostomi</taxon>
        <taxon>Amphibia</taxon>
        <taxon>Batrachia</taxon>
        <taxon>Anura</taxon>
        <taxon>Neobatrachia</taxon>
        <taxon>Hyloidea</taxon>
        <taxon>Leptodactylidae</taxon>
        <taxon>Leiuperinae</taxon>
        <taxon>Engystomops</taxon>
    </lineage>
</organism>
<keyword evidence="3" id="KW-1185">Reference proteome</keyword>
<comment type="caution">
    <text evidence="2">The sequence shown here is derived from an EMBL/GenBank/DDBJ whole genome shotgun (WGS) entry which is preliminary data.</text>
</comment>
<dbReference type="EMBL" id="WNYA01010328">
    <property type="protein sequence ID" value="KAG8540492.1"/>
    <property type="molecule type" value="Genomic_DNA"/>
</dbReference>